<evidence type="ECO:0000313" key="5">
    <source>
        <dbReference type="EMBL" id="KAH7150368.1"/>
    </source>
</evidence>
<organism evidence="5 6">
    <name type="scientific">Dactylonectria estremocensis</name>
    <dbReference type="NCBI Taxonomy" id="1079267"/>
    <lineage>
        <taxon>Eukaryota</taxon>
        <taxon>Fungi</taxon>
        <taxon>Dikarya</taxon>
        <taxon>Ascomycota</taxon>
        <taxon>Pezizomycotina</taxon>
        <taxon>Sordariomycetes</taxon>
        <taxon>Hypocreomycetidae</taxon>
        <taxon>Hypocreales</taxon>
        <taxon>Nectriaceae</taxon>
        <taxon>Dactylonectria</taxon>
    </lineage>
</organism>
<dbReference type="PROSITE" id="PS50088">
    <property type="entry name" value="ANK_REPEAT"/>
    <property type="match status" value="6"/>
</dbReference>
<feature type="region of interest" description="Disordered" evidence="4">
    <location>
        <begin position="179"/>
        <end position="218"/>
    </location>
</feature>
<feature type="repeat" description="ANK" evidence="3">
    <location>
        <begin position="274"/>
        <end position="306"/>
    </location>
</feature>
<dbReference type="PANTHER" id="PTHR24198:SF165">
    <property type="entry name" value="ANKYRIN REPEAT-CONTAINING PROTEIN-RELATED"/>
    <property type="match status" value="1"/>
</dbReference>
<gene>
    <name evidence="5" type="ORF">B0J13DRAFT_287361</name>
</gene>
<dbReference type="SMART" id="SM00248">
    <property type="entry name" value="ANK"/>
    <property type="match status" value="11"/>
</dbReference>
<name>A0A9P9F250_9HYPO</name>
<dbReference type="PANTHER" id="PTHR24198">
    <property type="entry name" value="ANKYRIN REPEAT AND PROTEIN KINASE DOMAIN-CONTAINING PROTEIN"/>
    <property type="match status" value="1"/>
</dbReference>
<sequence length="671" mass="70702">MDAFSVVSLTSLTTTISNRALSSATELNELLQALGRDHLASEILFALSNALHRHQQQVAQLQAALDGAHTISVRLQAHLSQSLTACDATAAVLNKQVMRLQPDNVELFDESFCAAHGDAVRAYSQLFDVFVKLLSMDDMEAQDAALDTNESAVCFDQVHAASNKASESRDIIQDVGSLTHSLTPNSTANHNEPPPYEPAGSSSSQSAAGPSSPSSGFAKGMSSLTSSFKAMTSNLWPKPDPLATAFCQAALRGDVVQMKGFLAQGGNINGRNGDGNTPLTCAIMADKEEAVQFLLSSGVDVSSRDGSKLPPVFLAASAGSIDAVRLLISKGADVNQKSWSGQSYFTDVVSSENVKGIQVLLEHGASANATNISGRPVIAQAVKKGNIELATLLLRHGADVGSYDISGNSLIALAAGQLNLEMARLLLAYGANASGRTLTGNTMVVDALNKRRIDLATLLLDHGADANGRDLYGSPILITVIRDTKLSDQERLETARLLLSHGAHANASDSAWSVSALPYAMETGPSELVRLLLQHGAATDKKMSGGETMLLYALDRGKGDQVKMLIEHGADVNAADKKGRTPLTQAIAKVDMDLIRLLRRHGANVSLGGFLSPAELAPAMNNFEMLRLLGLEIPSVPPVQAGGESRGAANDEAGPARSHSPPPRYDKAVAH</sequence>
<feature type="repeat" description="ANK" evidence="3">
    <location>
        <begin position="373"/>
        <end position="405"/>
    </location>
</feature>
<feature type="repeat" description="ANK" evidence="3">
    <location>
        <begin position="545"/>
        <end position="577"/>
    </location>
</feature>
<evidence type="ECO:0000256" key="2">
    <source>
        <dbReference type="ARBA" id="ARBA00023043"/>
    </source>
</evidence>
<dbReference type="OrthoDB" id="20872at2759"/>
<protein>
    <submittedName>
        <fullName evidence="5">Ankyrin repeat-containing domain protein</fullName>
    </submittedName>
</protein>
<keyword evidence="2 3" id="KW-0040">ANK repeat</keyword>
<dbReference type="Gene3D" id="1.25.40.20">
    <property type="entry name" value="Ankyrin repeat-containing domain"/>
    <property type="match status" value="2"/>
</dbReference>
<dbReference type="SUPFAM" id="SSF48403">
    <property type="entry name" value="Ankyrin repeat"/>
    <property type="match status" value="1"/>
</dbReference>
<evidence type="ECO:0000256" key="1">
    <source>
        <dbReference type="ARBA" id="ARBA00022737"/>
    </source>
</evidence>
<dbReference type="Pfam" id="PF13637">
    <property type="entry name" value="Ank_4"/>
    <property type="match status" value="1"/>
</dbReference>
<evidence type="ECO:0000313" key="6">
    <source>
        <dbReference type="Proteomes" id="UP000717696"/>
    </source>
</evidence>
<dbReference type="InterPro" id="IPR036770">
    <property type="entry name" value="Ankyrin_rpt-contain_sf"/>
</dbReference>
<feature type="region of interest" description="Disordered" evidence="4">
    <location>
        <begin position="639"/>
        <end position="671"/>
    </location>
</feature>
<reference evidence="5" key="1">
    <citation type="journal article" date="2021" name="Nat. Commun.">
        <title>Genetic determinants of endophytism in the Arabidopsis root mycobiome.</title>
        <authorList>
            <person name="Mesny F."/>
            <person name="Miyauchi S."/>
            <person name="Thiergart T."/>
            <person name="Pickel B."/>
            <person name="Atanasova L."/>
            <person name="Karlsson M."/>
            <person name="Huettel B."/>
            <person name="Barry K.W."/>
            <person name="Haridas S."/>
            <person name="Chen C."/>
            <person name="Bauer D."/>
            <person name="Andreopoulos W."/>
            <person name="Pangilinan J."/>
            <person name="LaButti K."/>
            <person name="Riley R."/>
            <person name="Lipzen A."/>
            <person name="Clum A."/>
            <person name="Drula E."/>
            <person name="Henrissat B."/>
            <person name="Kohler A."/>
            <person name="Grigoriev I.V."/>
            <person name="Martin F.M."/>
            <person name="Hacquard S."/>
        </authorList>
    </citation>
    <scope>NUCLEOTIDE SEQUENCE</scope>
    <source>
        <strain evidence="5">MPI-CAGE-AT-0021</strain>
    </source>
</reference>
<feature type="compositionally biased region" description="Polar residues" evidence="4">
    <location>
        <begin position="179"/>
        <end position="190"/>
    </location>
</feature>
<comment type="caution">
    <text evidence="5">The sequence shown here is derived from an EMBL/GenBank/DDBJ whole genome shotgun (WGS) entry which is preliminary data.</text>
</comment>
<feature type="repeat" description="ANK" evidence="3">
    <location>
        <begin position="439"/>
        <end position="471"/>
    </location>
</feature>
<keyword evidence="1" id="KW-0677">Repeat</keyword>
<dbReference type="EMBL" id="JAGMUU010000006">
    <property type="protein sequence ID" value="KAH7150368.1"/>
    <property type="molecule type" value="Genomic_DNA"/>
</dbReference>
<dbReference type="PROSITE" id="PS50297">
    <property type="entry name" value="ANK_REP_REGION"/>
    <property type="match status" value="5"/>
</dbReference>
<proteinExistence type="predicted"/>
<dbReference type="InterPro" id="IPR002110">
    <property type="entry name" value="Ankyrin_rpt"/>
</dbReference>
<feature type="repeat" description="ANK" evidence="3">
    <location>
        <begin position="307"/>
        <end position="339"/>
    </location>
</feature>
<keyword evidence="6" id="KW-1185">Reference proteome</keyword>
<dbReference type="Proteomes" id="UP000717696">
    <property type="component" value="Unassembled WGS sequence"/>
</dbReference>
<feature type="compositionally biased region" description="Low complexity" evidence="4">
    <location>
        <begin position="198"/>
        <end position="216"/>
    </location>
</feature>
<evidence type="ECO:0000256" key="4">
    <source>
        <dbReference type="SAM" id="MobiDB-lite"/>
    </source>
</evidence>
<feature type="repeat" description="ANK" evidence="3">
    <location>
        <begin position="578"/>
        <end position="610"/>
    </location>
</feature>
<accession>A0A9P9F250</accession>
<dbReference type="Pfam" id="PF12796">
    <property type="entry name" value="Ank_2"/>
    <property type="match status" value="2"/>
</dbReference>
<dbReference type="AlphaFoldDB" id="A0A9P9F250"/>
<evidence type="ECO:0000256" key="3">
    <source>
        <dbReference type="PROSITE-ProRule" id="PRU00023"/>
    </source>
</evidence>